<comment type="caution">
    <text evidence="1">The sequence shown here is derived from an EMBL/GenBank/DDBJ whole genome shotgun (WGS) entry which is preliminary data.</text>
</comment>
<evidence type="ECO:0000313" key="2">
    <source>
        <dbReference type="Proteomes" id="UP000790709"/>
    </source>
</evidence>
<gene>
    <name evidence="1" type="ORF">BV22DRAFT_1014850</name>
</gene>
<proteinExistence type="predicted"/>
<dbReference type="Proteomes" id="UP000790709">
    <property type="component" value="Unassembled WGS sequence"/>
</dbReference>
<keyword evidence="2" id="KW-1185">Reference proteome</keyword>
<evidence type="ECO:0000313" key="1">
    <source>
        <dbReference type="EMBL" id="KAH7923698.1"/>
    </source>
</evidence>
<reference evidence="1" key="1">
    <citation type="journal article" date="2021" name="New Phytol.">
        <title>Evolutionary innovations through gain and loss of genes in the ectomycorrhizal Boletales.</title>
        <authorList>
            <person name="Wu G."/>
            <person name="Miyauchi S."/>
            <person name="Morin E."/>
            <person name="Kuo A."/>
            <person name="Drula E."/>
            <person name="Varga T."/>
            <person name="Kohler A."/>
            <person name="Feng B."/>
            <person name="Cao Y."/>
            <person name="Lipzen A."/>
            <person name="Daum C."/>
            <person name="Hundley H."/>
            <person name="Pangilinan J."/>
            <person name="Johnson J."/>
            <person name="Barry K."/>
            <person name="LaButti K."/>
            <person name="Ng V."/>
            <person name="Ahrendt S."/>
            <person name="Min B."/>
            <person name="Choi I.G."/>
            <person name="Park H."/>
            <person name="Plett J.M."/>
            <person name="Magnuson J."/>
            <person name="Spatafora J.W."/>
            <person name="Nagy L.G."/>
            <person name="Henrissat B."/>
            <person name="Grigoriev I.V."/>
            <person name="Yang Z.L."/>
            <person name="Xu J."/>
            <person name="Martin F.M."/>
        </authorList>
    </citation>
    <scope>NUCLEOTIDE SEQUENCE</scope>
    <source>
        <strain evidence="1">KUC20120723A-06</strain>
    </source>
</reference>
<organism evidence="1 2">
    <name type="scientific">Leucogyrophana mollusca</name>
    <dbReference type="NCBI Taxonomy" id="85980"/>
    <lineage>
        <taxon>Eukaryota</taxon>
        <taxon>Fungi</taxon>
        <taxon>Dikarya</taxon>
        <taxon>Basidiomycota</taxon>
        <taxon>Agaricomycotina</taxon>
        <taxon>Agaricomycetes</taxon>
        <taxon>Agaricomycetidae</taxon>
        <taxon>Boletales</taxon>
        <taxon>Boletales incertae sedis</taxon>
        <taxon>Leucogyrophana</taxon>
    </lineage>
</organism>
<protein>
    <submittedName>
        <fullName evidence="1">FAD dependent oxidoreductase</fullName>
    </submittedName>
</protein>
<name>A0ACB8BFR9_9AGAM</name>
<dbReference type="EMBL" id="MU266445">
    <property type="protein sequence ID" value="KAH7923698.1"/>
    <property type="molecule type" value="Genomic_DNA"/>
</dbReference>
<accession>A0ACB8BFR9</accession>
<sequence>MSAFPPPLDTWATHQALIASSASFDPASPANLPSPQPTRSFWTHSDTDANPLASEGSTGALTPDADVCIIGSGITGVGVAYHLAQLLPEGKDPLKVVIVEARDFCSGATGRNGGHLTPAAFLDFATRAREYGTAEAVRSYALEEHTAASLVSITEAHGLSSNVDLVEGGHISLLLTDLEVKEAREDYEAAEGHLDLTRVEWVDKETMQRNYGTPYPAVRSPGHNVWPLKLVTELYRLAKAQPQKLSLALHTRTPVTSITSTPDASGPHKYVVSTPRGPIACTRIIHATNAYASHLLPFLTGTAGIIPTRGQVMAVRAGVGATEITKSGWGGNQGLEYWFPRPVKNPSEHPLIILGGGREAAVEHPFELYVDDDSVVNPAAGKVLRDFLPGIFPGKFEPGREPEMEWTGIMAFTLMGDPFVGPVIDPSDNASEKYKGQYIAAGYTGHGMPRAFGCAEVVAQMIAAELAGEIWSRPAWLPERYLTWNRLGK</sequence>